<protein>
    <submittedName>
        <fullName evidence="1">Uncharacterized protein</fullName>
    </submittedName>
</protein>
<keyword evidence="2" id="KW-1185">Reference proteome</keyword>
<dbReference type="AlphaFoldDB" id="A0A8T2WEZ4"/>
<sequence>MEGQNPKILCRNALSSAQSRLYRRMSELLPFRQNPLPNDWTPTGLLPGSDWRYRQLTYCFRCPK</sequence>
<gene>
    <name evidence="1" type="ORF">H0E87_031539</name>
</gene>
<proteinExistence type="predicted"/>
<comment type="caution">
    <text evidence="1">The sequence shown here is derived from an EMBL/GenBank/DDBJ whole genome shotgun (WGS) entry which is preliminary data.</text>
</comment>
<accession>A0A8T2WEZ4</accession>
<evidence type="ECO:0000313" key="2">
    <source>
        <dbReference type="Proteomes" id="UP000807159"/>
    </source>
</evidence>
<evidence type="ECO:0000313" key="1">
    <source>
        <dbReference type="EMBL" id="KAH8479590.1"/>
    </source>
</evidence>
<dbReference type="Proteomes" id="UP000807159">
    <property type="component" value="Unassembled WGS sequence"/>
</dbReference>
<feature type="non-terminal residue" evidence="1">
    <location>
        <position position="64"/>
    </location>
</feature>
<name>A0A8T2WEZ4_POPDE</name>
<dbReference type="EMBL" id="JACEGQ020000125">
    <property type="protein sequence ID" value="KAH8479590.1"/>
    <property type="molecule type" value="Genomic_DNA"/>
</dbReference>
<reference evidence="1" key="1">
    <citation type="journal article" date="2021" name="J. Hered.">
        <title>Genome Assembly of Salicaceae Populus deltoides (Eastern Cottonwood) I-69 Based on Nanopore Sequencing and Hi-C Technologies.</title>
        <authorList>
            <person name="Bai S."/>
            <person name="Wu H."/>
            <person name="Zhang J."/>
            <person name="Pan Z."/>
            <person name="Zhao W."/>
            <person name="Li Z."/>
            <person name="Tong C."/>
        </authorList>
    </citation>
    <scope>NUCLEOTIDE SEQUENCE</scope>
    <source>
        <tissue evidence="1">Leaf</tissue>
    </source>
</reference>
<organism evidence="1 2">
    <name type="scientific">Populus deltoides</name>
    <name type="common">Eastern poplar</name>
    <name type="synonym">Eastern cottonwood</name>
    <dbReference type="NCBI Taxonomy" id="3696"/>
    <lineage>
        <taxon>Eukaryota</taxon>
        <taxon>Viridiplantae</taxon>
        <taxon>Streptophyta</taxon>
        <taxon>Embryophyta</taxon>
        <taxon>Tracheophyta</taxon>
        <taxon>Spermatophyta</taxon>
        <taxon>Magnoliopsida</taxon>
        <taxon>eudicotyledons</taxon>
        <taxon>Gunneridae</taxon>
        <taxon>Pentapetalae</taxon>
        <taxon>rosids</taxon>
        <taxon>fabids</taxon>
        <taxon>Malpighiales</taxon>
        <taxon>Salicaceae</taxon>
        <taxon>Saliceae</taxon>
        <taxon>Populus</taxon>
    </lineage>
</organism>